<sequence>MTHALFHMPNDIEHVSDMVGEIMAYLADRLPDLQVFKAEVALVEALSNVVEHAETTRPAEPIEIAVRTDDDVFAIDIFDPVGAQPFDLREHASDLGTVDIWAERGRGIGLILLCTDEVAYGPLDGRNRLSLKFKLETAE</sequence>
<name>A0A840WPS4_9RHOB</name>
<dbReference type="EMBL" id="JACIJS010000012">
    <property type="protein sequence ID" value="MBB5517048.1"/>
    <property type="molecule type" value="Genomic_DNA"/>
</dbReference>
<dbReference type="InterPro" id="IPR003594">
    <property type="entry name" value="HATPase_dom"/>
</dbReference>
<dbReference type="CDD" id="cd16936">
    <property type="entry name" value="HATPase_RsbW-like"/>
    <property type="match status" value="1"/>
</dbReference>
<keyword evidence="2" id="KW-0418">Kinase</keyword>
<dbReference type="Pfam" id="PF13581">
    <property type="entry name" value="HATPase_c_2"/>
    <property type="match status" value="1"/>
</dbReference>
<feature type="domain" description="Histidine kinase/HSP90-like ATPase" evidence="1">
    <location>
        <begin position="9"/>
        <end position="131"/>
    </location>
</feature>
<evidence type="ECO:0000313" key="2">
    <source>
        <dbReference type="EMBL" id="MBB5517048.1"/>
    </source>
</evidence>
<dbReference type="Proteomes" id="UP000553766">
    <property type="component" value="Unassembled WGS sequence"/>
</dbReference>
<evidence type="ECO:0000313" key="3">
    <source>
        <dbReference type="Proteomes" id="UP000553766"/>
    </source>
</evidence>
<dbReference type="SUPFAM" id="SSF55874">
    <property type="entry name" value="ATPase domain of HSP90 chaperone/DNA topoisomerase II/histidine kinase"/>
    <property type="match status" value="1"/>
</dbReference>
<reference evidence="2 3" key="1">
    <citation type="submission" date="2020-08" db="EMBL/GenBank/DDBJ databases">
        <title>Genomic Encyclopedia of Type Strains, Phase IV (KMG-IV): sequencing the most valuable type-strain genomes for metagenomic binning, comparative biology and taxonomic classification.</title>
        <authorList>
            <person name="Goeker M."/>
        </authorList>
    </citation>
    <scope>NUCLEOTIDE SEQUENCE [LARGE SCALE GENOMIC DNA]</scope>
    <source>
        <strain evidence="2 3">DSM 103377</strain>
    </source>
</reference>
<proteinExistence type="predicted"/>
<keyword evidence="2" id="KW-0808">Transferase</keyword>
<gene>
    <name evidence="2" type="ORF">FHS89_003092</name>
</gene>
<keyword evidence="3" id="KW-1185">Reference proteome</keyword>
<dbReference type="GO" id="GO:0004674">
    <property type="term" value="F:protein serine/threonine kinase activity"/>
    <property type="evidence" value="ECO:0007669"/>
    <property type="project" value="UniProtKB-EC"/>
</dbReference>
<protein>
    <submittedName>
        <fullName evidence="2">Serine/threonine-protein kinase RsbW</fullName>
        <ecNumber evidence="2">2.7.11.1</ecNumber>
    </submittedName>
</protein>
<dbReference type="EC" id="2.7.11.1" evidence="2"/>
<dbReference type="InterPro" id="IPR036890">
    <property type="entry name" value="HATPase_C_sf"/>
</dbReference>
<organism evidence="2 3">
    <name type="scientific">Rubricella aquisinus</name>
    <dbReference type="NCBI Taxonomy" id="2028108"/>
    <lineage>
        <taxon>Bacteria</taxon>
        <taxon>Pseudomonadati</taxon>
        <taxon>Pseudomonadota</taxon>
        <taxon>Alphaproteobacteria</taxon>
        <taxon>Rhodobacterales</taxon>
        <taxon>Paracoccaceae</taxon>
        <taxon>Rubricella</taxon>
    </lineage>
</organism>
<dbReference type="Gene3D" id="3.30.565.10">
    <property type="entry name" value="Histidine kinase-like ATPase, C-terminal domain"/>
    <property type="match status" value="1"/>
</dbReference>
<dbReference type="AlphaFoldDB" id="A0A840WPS4"/>
<evidence type="ECO:0000259" key="1">
    <source>
        <dbReference type="Pfam" id="PF13581"/>
    </source>
</evidence>
<comment type="caution">
    <text evidence="2">The sequence shown here is derived from an EMBL/GenBank/DDBJ whole genome shotgun (WGS) entry which is preliminary data.</text>
</comment>
<dbReference type="RefSeq" id="WP_184013006.1">
    <property type="nucleotide sequence ID" value="NZ_JACIJS010000012.1"/>
</dbReference>
<accession>A0A840WPS4</accession>